<feature type="domain" description="GmrSD restriction endonucleases C-terminal" evidence="2">
    <location>
        <begin position="415"/>
        <end position="555"/>
    </location>
</feature>
<comment type="caution">
    <text evidence="3">The sequence shown here is derived from an EMBL/GenBank/DDBJ whole genome shotgun (WGS) entry which is preliminary data.</text>
</comment>
<keyword evidence="4" id="KW-1185">Reference proteome</keyword>
<dbReference type="OrthoDB" id="9798761at2"/>
<reference evidence="4" key="1">
    <citation type="submission" date="2019-01" db="EMBL/GenBank/DDBJ databases">
        <title>Cytophagaceae bacterium strain CAR-16.</title>
        <authorList>
            <person name="Chen W.-M."/>
        </authorList>
    </citation>
    <scope>NUCLEOTIDE SEQUENCE [LARGE SCALE GENOMIC DNA]</scope>
    <source>
        <strain evidence="4">ICH-30</strain>
    </source>
</reference>
<evidence type="ECO:0000313" key="4">
    <source>
        <dbReference type="Proteomes" id="UP000289734"/>
    </source>
</evidence>
<name>A0A4Q1KNA1_9FLAO</name>
<dbReference type="InterPro" id="IPR011089">
    <property type="entry name" value="GmrSD_C"/>
</dbReference>
<sequence>MKATETVFKNFLTQNKTQFVIPVYQRNYDWTTTQCKQLLTDIIEVGNKKHNEDTHFIGSIVFIHDGVYTSSDVKQLVIIDGQQRLTTMTLLYLALYHFANANGLDEKAAEINETILINRFVKEENSKLKLKQTDVNAKAFRFLMNNNTPSDYTEYSKVIENYSFFLNTINVDNFSIITEGLNRLLFVEISLERGKDDPQRIFESLNSTGLELSQADLIRNYILMGLAPKEQVRIFETYWEIIENNAKVENSHESKVSEFIRDYLTIVNKKIPNKSKVYEEFKNRFKNRDETFYSTTLQEIKLYSGIYHKFLNTSHESDKEISIELRSIKQMEINVSYPFLLPVYKDFLEHIIDKNTLIAILRLIQSYVWRRFIVGLPTNALNKIFMTLYSDIKKENYYPSLEISLLKKKGIQRFPSDTEIEVSLKDKDLYNSQAKNRLYYFEQIEHFKNPERVDLSNTSITIEHIFPQNPDIKWKSDLSETEYKLFMDKYLNTVANLTLSGNNGSLGNKIFIEKRDMNKEEGRQGYKYSNLWLNEYLKVIDTWNVDAYEKRFKLLYNKFIEIWKYPTIVISEEDENEYNLYDAPEPKNRKLEYFTFREEMIFTSEFSKMYHFVLTQLFNENPSQFLMSELKDILQITTNKESLRSAYAITENYFLETNNDSNTKFVRLKKVLTALELEDELTFKYE</sequence>
<organism evidence="3 4">
    <name type="scientific">Flavobacterium piscinae</name>
    <dbReference type="NCBI Taxonomy" id="2506424"/>
    <lineage>
        <taxon>Bacteria</taxon>
        <taxon>Pseudomonadati</taxon>
        <taxon>Bacteroidota</taxon>
        <taxon>Flavobacteriia</taxon>
        <taxon>Flavobacteriales</taxon>
        <taxon>Flavobacteriaceae</taxon>
        <taxon>Flavobacterium</taxon>
    </lineage>
</organism>
<dbReference type="Pfam" id="PF03235">
    <property type="entry name" value="GmrSD_N"/>
    <property type="match status" value="1"/>
</dbReference>
<dbReference type="RefSeq" id="WP_129464669.1">
    <property type="nucleotide sequence ID" value="NZ_SBKQ01000009.1"/>
</dbReference>
<proteinExistence type="predicted"/>
<dbReference type="Pfam" id="PF07510">
    <property type="entry name" value="GmrSD_C"/>
    <property type="match status" value="1"/>
</dbReference>
<dbReference type="InterPro" id="IPR004919">
    <property type="entry name" value="GmrSD_N"/>
</dbReference>
<dbReference type="PANTHER" id="PTHR35149:SF2">
    <property type="entry name" value="DUF262 DOMAIN-CONTAINING PROTEIN"/>
    <property type="match status" value="1"/>
</dbReference>
<feature type="domain" description="GmrSD restriction endonucleases N-terminal" evidence="1">
    <location>
        <begin position="9"/>
        <end position="222"/>
    </location>
</feature>
<accession>A0A4Q1KNA1</accession>
<evidence type="ECO:0000259" key="1">
    <source>
        <dbReference type="Pfam" id="PF03235"/>
    </source>
</evidence>
<dbReference type="EMBL" id="SBKQ01000009">
    <property type="protein sequence ID" value="RXR31503.1"/>
    <property type="molecule type" value="Genomic_DNA"/>
</dbReference>
<gene>
    <name evidence="3" type="ORF">EQG68_09585</name>
</gene>
<protein>
    <submittedName>
        <fullName evidence="3">DUF262 domain-containing protein</fullName>
    </submittedName>
</protein>
<evidence type="ECO:0000259" key="2">
    <source>
        <dbReference type="Pfam" id="PF07510"/>
    </source>
</evidence>
<dbReference type="PANTHER" id="PTHR35149">
    <property type="entry name" value="SLL5132 PROTEIN"/>
    <property type="match status" value="1"/>
</dbReference>
<evidence type="ECO:0000313" key="3">
    <source>
        <dbReference type="EMBL" id="RXR31503.1"/>
    </source>
</evidence>
<dbReference type="AlphaFoldDB" id="A0A4Q1KNA1"/>
<dbReference type="Proteomes" id="UP000289734">
    <property type="component" value="Unassembled WGS sequence"/>
</dbReference>